<protein>
    <submittedName>
        <fullName evidence="1">Uncharacterized protein</fullName>
    </submittedName>
</protein>
<comment type="caution">
    <text evidence="1">The sequence shown here is derived from an EMBL/GenBank/DDBJ whole genome shotgun (WGS) entry which is preliminary data.</text>
</comment>
<dbReference type="RefSeq" id="XP_056581045.1">
    <property type="nucleotide sequence ID" value="XM_056724795.1"/>
</dbReference>
<gene>
    <name evidence="1" type="ORF">N7517_007065</name>
</gene>
<dbReference type="AlphaFoldDB" id="A0A9W9SCJ2"/>
<proteinExistence type="predicted"/>
<dbReference type="Proteomes" id="UP001147752">
    <property type="component" value="Unassembled WGS sequence"/>
</dbReference>
<sequence length="229" mass="26206">MDRRWKDPDGWGARHIYDTAPFSLWDKIERKYRPPTKGEFRWIRNKFGDGTISCYGWFICIKINNPTNQVPLTLGCMPVMFVHETLHEPFPEALYPNPRLPDPCPHLRWPRIEFSTDAESTTLLKALEPLANIRPVMYLPSLTIIELEYGDSRVYGPRSLPGIVAGRTTIYHHSESPVYKSMKSLSGEEALTVTLQEDSPQMLFEGKYIKAGSWAETDDISLGLLSLFS</sequence>
<evidence type="ECO:0000313" key="2">
    <source>
        <dbReference type="Proteomes" id="UP001147752"/>
    </source>
</evidence>
<accession>A0A9W9SCJ2</accession>
<keyword evidence="2" id="KW-1185">Reference proteome</keyword>
<reference evidence="1" key="1">
    <citation type="submission" date="2022-12" db="EMBL/GenBank/DDBJ databases">
        <authorList>
            <person name="Petersen C."/>
        </authorList>
    </citation>
    <scope>NUCLEOTIDE SEQUENCE</scope>
    <source>
        <strain evidence="1">IBT 3081</strain>
    </source>
</reference>
<name>A0A9W9SCJ2_9EURO</name>
<dbReference type="GeneID" id="81463978"/>
<reference evidence="1" key="2">
    <citation type="journal article" date="2023" name="IMA Fungus">
        <title>Comparative genomic study of the Penicillium genus elucidates a diverse pangenome and 15 lateral gene transfer events.</title>
        <authorList>
            <person name="Petersen C."/>
            <person name="Sorensen T."/>
            <person name="Nielsen M.R."/>
            <person name="Sondergaard T.E."/>
            <person name="Sorensen J.L."/>
            <person name="Fitzpatrick D.A."/>
            <person name="Frisvad J.C."/>
            <person name="Nielsen K.L."/>
        </authorList>
    </citation>
    <scope>NUCLEOTIDE SEQUENCE</scope>
    <source>
        <strain evidence="1">IBT 3081</strain>
    </source>
</reference>
<dbReference type="OrthoDB" id="5361958at2759"/>
<dbReference type="EMBL" id="JAPZBT010000002">
    <property type="protein sequence ID" value="KAJ5375059.1"/>
    <property type="molecule type" value="Genomic_DNA"/>
</dbReference>
<evidence type="ECO:0000313" key="1">
    <source>
        <dbReference type="EMBL" id="KAJ5375059.1"/>
    </source>
</evidence>
<organism evidence="1 2">
    <name type="scientific">Penicillium concentricum</name>
    <dbReference type="NCBI Taxonomy" id="293559"/>
    <lineage>
        <taxon>Eukaryota</taxon>
        <taxon>Fungi</taxon>
        <taxon>Dikarya</taxon>
        <taxon>Ascomycota</taxon>
        <taxon>Pezizomycotina</taxon>
        <taxon>Eurotiomycetes</taxon>
        <taxon>Eurotiomycetidae</taxon>
        <taxon>Eurotiales</taxon>
        <taxon>Aspergillaceae</taxon>
        <taxon>Penicillium</taxon>
    </lineage>
</organism>